<proteinExistence type="predicted"/>
<reference evidence="1 2" key="1">
    <citation type="submission" date="2019-08" db="EMBL/GenBank/DDBJ databases">
        <title>100 year-old enigma solved: identification of Planctomyces bekefii, the type genus and species of the phylum Planctomycetes.</title>
        <authorList>
            <person name="Svetlana D.N."/>
            <person name="Overmann J."/>
        </authorList>
    </citation>
    <scope>NUCLEOTIDE SEQUENCE [LARGE SCALE GENOMIC DNA]</scope>
    <source>
        <strain evidence="1">Phe10_nw2017</strain>
    </source>
</reference>
<protein>
    <recommendedName>
        <fullName evidence="3">Lipoprotein</fullName>
    </recommendedName>
</protein>
<sequence>MFSRFFAKAALGLVILALGGCTYSIHQLYVSPMDPKAVYGAGGHWLEVETSDFVILGFATQTNYVEDAFRKLEAKCPGRISQVTTEHLTAYKFLSYDQKVVLKGYCQT</sequence>
<organism evidence="1 2">
    <name type="scientific">Planctomyces bekefii</name>
    <dbReference type="NCBI Taxonomy" id="1653850"/>
    <lineage>
        <taxon>Bacteria</taxon>
        <taxon>Pseudomonadati</taxon>
        <taxon>Planctomycetota</taxon>
        <taxon>Planctomycetia</taxon>
        <taxon>Planctomycetales</taxon>
        <taxon>Planctomycetaceae</taxon>
        <taxon>Planctomyces</taxon>
    </lineage>
</organism>
<dbReference type="EMBL" id="SRHE01000966">
    <property type="protein sequence ID" value="TWW07875.1"/>
    <property type="molecule type" value="Genomic_DNA"/>
</dbReference>
<dbReference type="AlphaFoldDB" id="A0A5C6M149"/>
<reference evidence="1 2" key="2">
    <citation type="submission" date="2019-08" db="EMBL/GenBank/DDBJ databases">
        <authorList>
            <person name="Henke P."/>
        </authorList>
    </citation>
    <scope>NUCLEOTIDE SEQUENCE [LARGE SCALE GENOMIC DNA]</scope>
    <source>
        <strain evidence="1">Phe10_nw2017</strain>
    </source>
</reference>
<evidence type="ECO:0000313" key="2">
    <source>
        <dbReference type="Proteomes" id="UP000321083"/>
    </source>
</evidence>
<comment type="caution">
    <text evidence="1">The sequence shown here is derived from an EMBL/GenBank/DDBJ whole genome shotgun (WGS) entry which is preliminary data.</text>
</comment>
<evidence type="ECO:0008006" key="3">
    <source>
        <dbReference type="Google" id="ProtNLM"/>
    </source>
</evidence>
<name>A0A5C6M149_9PLAN</name>
<dbReference type="Proteomes" id="UP000321083">
    <property type="component" value="Unassembled WGS sequence"/>
</dbReference>
<gene>
    <name evidence="1" type="ORF">E3A20_29960</name>
</gene>
<accession>A0A5C6M149</accession>
<evidence type="ECO:0000313" key="1">
    <source>
        <dbReference type="EMBL" id="TWW07875.1"/>
    </source>
</evidence>
<dbReference type="PROSITE" id="PS51257">
    <property type="entry name" value="PROKAR_LIPOPROTEIN"/>
    <property type="match status" value="1"/>
</dbReference>
<keyword evidence="2" id="KW-1185">Reference proteome</keyword>